<evidence type="ECO:0000256" key="1">
    <source>
        <dbReference type="ARBA" id="ARBA00006739"/>
    </source>
</evidence>
<evidence type="ECO:0000313" key="5">
    <source>
        <dbReference type="EMBL" id="SVD31824.1"/>
    </source>
</evidence>
<dbReference type="SUPFAM" id="SSF53448">
    <property type="entry name" value="Nucleotide-diphospho-sugar transferases"/>
    <property type="match status" value="1"/>
</dbReference>
<organism evidence="5">
    <name type="scientific">marine metagenome</name>
    <dbReference type="NCBI Taxonomy" id="408172"/>
    <lineage>
        <taxon>unclassified sequences</taxon>
        <taxon>metagenomes</taxon>
        <taxon>ecological metagenomes</taxon>
    </lineage>
</organism>
<keyword evidence="3" id="KW-0808">Transferase</keyword>
<dbReference type="GO" id="GO:0009247">
    <property type="term" value="P:glycolipid biosynthetic process"/>
    <property type="evidence" value="ECO:0007669"/>
    <property type="project" value="TreeGrafter"/>
</dbReference>
<reference evidence="5" key="1">
    <citation type="submission" date="2018-05" db="EMBL/GenBank/DDBJ databases">
        <authorList>
            <person name="Lanie J.A."/>
            <person name="Ng W.-L."/>
            <person name="Kazmierczak K.M."/>
            <person name="Andrzejewski T.M."/>
            <person name="Davidsen T.M."/>
            <person name="Wayne K.J."/>
            <person name="Tettelin H."/>
            <person name="Glass J.I."/>
            <person name="Rusch D."/>
            <person name="Podicherti R."/>
            <person name="Tsui H.-C.T."/>
            <person name="Winkler M.E."/>
        </authorList>
    </citation>
    <scope>NUCLEOTIDE SEQUENCE</scope>
</reference>
<dbReference type="PANTHER" id="PTHR43398">
    <property type="entry name" value="DOLICHOL-PHOSPHATE MANNOSYLTRANSFERASE SUBUNIT 1"/>
    <property type="match status" value="1"/>
</dbReference>
<dbReference type="EMBL" id="UINC01143097">
    <property type="protein sequence ID" value="SVD31824.1"/>
    <property type="molecule type" value="Genomic_DNA"/>
</dbReference>
<dbReference type="PANTHER" id="PTHR43398:SF1">
    <property type="entry name" value="DOLICHOL-PHOSPHATE MANNOSYLTRANSFERASE SUBUNIT 1"/>
    <property type="match status" value="1"/>
</dbReference>
<evidence type="ECO:0000256" key="3">
    <source>
        <dbReference type="ARBA" id="ARBA00022679"/>
    </source>
</evidence>
<feature type="non-terminal residue" evidence="5">
    <location>
        <position position="100"/>
    </location>
</feature>
<evidence type="ECO:0000256" key="2">
    <source>
        <dbReference type="ARBA" id="ARBA00022676"/>
    </source>
</evidence>
<dbReference type="GO" id="GO:0016020">
    <property type="term" value="C:membrane"/>
    <property type="evidence" value="ECO:0007669"/>
    <property type="project" value="GOC"/>
</dbReference>
<dbReference type="InterPro" id="IPR001173">
    <property type="entry name" value="Glyco_trans_2-like"/>
</dbReference>
<dbReference type="GO" id="GO:0004582">
    <property type="term" value="F:dolichyl-phosphate beta-D-mannosyltransferase activity"/>
    <property type="evidence" value="ECO:0007669"/>
    <property type="project" value="InterPro"/>
</dbReference>
<feature type="domain" description="Glycosyltransferase 2-like" evidence="4">
    <location>
        <begin position="9"/>
        <end position="99"/>
    </location>
</feature>
<proteinExistence type="inferred from homology"/>
<comment type="similarity">
    <text evidence="1">Belongs to the glycosyltransferase 2 family.</text>
</comment>
<dbReference type="AlphaFoldDB" id="A0A382UC00"/>
<dbReference type="Pfam" id="PF00535">
    <property type="entry name" value="Glycos_transf_2"/>
    <property type="match status" value="1"/>
</dbReference>
<gene>
    <name evidence="5" type="ORF">METZ01_LOCUS384678</name>
</gene>
<accession>A0A382UC00</accession>
<evidence type="ECO:0000259" key="4">
    <source>
        <dbReference type="Pfam" id="PF00535"/>
    </source>
</evidence>
<name>A0A382UC00_9ZZZZ</name>
<keyword evidence="2" id="KW-0328">Glycosyltransferase</keyword>
<sequence>MLVKKKILIFTATYNEKDNIEHLIRSINENNLEVDIFIIDDQSPDHTYVKIKDLQKEYSNIFLKIRNSKSGLDTAHKEAYEFALSNNYDYLITMDADLQD</sequence>
<dbReference type="InterPro" id="IPR029044">
    <property type="entry name" value="Nucleotide-diphossugar_trans"/>
</dbReference>
<dbReference type="InterPro" id="IPR039528">
    <property type="entry name" value="DPM1-like"/>
</dbReference>
<dbReference type="Gene3D" id="3.90.550.10">
    <property type="entry name" value="Spore Coat Polysaccharide Biosynthesis Protein SpsA, Chain A"/>
    <property type="match status" value="1"/>
</dbReference>
<protein>
    <recommendedName>
        <fullName evidence="4">Glycosyltransferase 2-like domain-containing protein</fullName>
    </recommendedName>
</protein>